<organism evidence="2 3">
    <name type="scientific">Mycolicibacterium holsaticum</name>
    <dbReference type="NCBI Taxonomy" id="152142"/>
    <lineage>
        <taxon>Bacteria</taxon>
        <taxon>Bacillati</taxon>
        <taxon>Actinomycetota</taxon>
        <taxon>Actinomycetes</taxon>
        <taxon>Mycobacteriales</taxon>
        <taxon>Mycobacteriaceae</taxon>
        <taxon>Mycolicibacterium</taxon>
    </lineage>
</organism>
<dbReference type="Proteomes" id="UP000094243">
    <property type="component" value="Unassembled WGS sequence"/>
</dbReference>
<name>A0A1E3R315_9MYCO</name>
<dbReference type="RefSeq" id="WP_069408179.1">
    <property type="nucleotide sequence ID" value="NZ_JBHRZJ010000001.1"/>
</dbReference>
<dbReference type="PANTHER" id="PTHR35525:SF3">
    <property type="entry name" value="BLL6575 PROTEIN"/>
    <property type="match status" value="1"/>
</dbReference>
<comment type="caution">
    <text evidence="2">The sequence shown here is derived from an EMBL/GenBank/DDBJ whole genome shotgun (WGS) entry which is preliminary data.</text>
</comment>
<dbReference type="SUPFAM" id="SSF160904">
    <property type="entry name" value="Jann2411-like"/>
    <property type="match status" value="1"/>
</dbReference>
<gene>
    <name evidence="2" type="ORF">BHQ17_27750</name>
</gene>
<dbReference type="InterPro" id="IPR021005">
    <property type="entry name" value="Znf_CGNR"/>
</dbReference>
<evidence type="ECO:0000313" key="2">
    <source>
        <dbReference type="EMBL" id="ODQ84295.1"/>
    </source>
</evidence>
<dbReference type="Gene3D" id="1.10.3300.10">
    <property type="entry name" value="Jann2411-like domain"/>
    <property type="match status" value="1"/>
</dbReference>
<dbReference type="PANTHER" id="PTHR35525">
    <property type="entry name" value="BLL6575 PROTEIN"/>
    <property type="match status" value="1"/>
</dbReference>
<dbReference type="OrthoDB" id="3531194at2"/>
<evidence type="ECO:0000259" key="1">
    <source>
        <dbReference type="Pfam" id="PF11706"/>
    </source>
</evidence>
<feature type="domain" description="Zinc finger CGNR" evidence="1">
    <location>
        <begin position="137"/>
        <end position="180"/>
    </location>
</feature>
<keyword evidence="3" id="KW-1185">Reference proteome</keyword>
<proteinExistence type="predicted"/>
<evidence type="ECO:0000313" key="3">
    <source>
        <dbReference type="Proteomes" id="UP000094243"/>
    </source>
</evidence>
<dbReference type="AlphaFoldDB" id="A0A1E3R315"/>
<protein>
    <submittedName>
        <fullName evidence="2">RNA-binding protein</fullName>
    </submittedName>
</protein>
<dbReference type="Pfam" id="PF07336">
    <property type="entry name" value="ABATE"/>
    <property type="match status" value="1"/>
</dbReference>
<dbReference type="EMBL" id="MIGZ01000304">
    <property type="protein sequence ID" value="ODQ84295.1"/>
    <property type="molecule type" value="Genomic_DNA"/>
</dbReference>
<dbReference type="Pfam" id="PF11706">
    <property type="entry name" value="zf-CGNR"/>
    <property type="match status" value="1"/>
</dbReference>
<sequence>MLFSHDTDLTLRAICVLVNSDRVAGDQLADMAALNGYLDRFGWTGRRDHDEAELRAVQRLRERLGRVWTAAEDEERVVGEVNALLNDTRAAPWLTRHPEMPEWHLHLASVSDPLWQRMGAEMAMALADLIRIGELRRLKTCAAPDCEAVLVDLSRNRSGKFCDTGNCGNRQHVAAYRQRRARGSDDVS</sequence>
<reference evidence="3" key="1">
    <citation type="submission" date="2016-09" db="EMBL/GenBank/DDBJ databases">
        <authorList>
            <person name="Greninger A.L."/>
            <person name="Jerome K.R."/>
            <person name="Mcnair B."/>
            <person name="Wallis C."/>
            <person name="Fang F."/>
        </authorList>
    </citation>
    <scope>NUCLEOTIDE SEQUENCE [LARGE SCALE GENOMIC DNA]</scope>
    <source>
        <strain evidence="3">M7</strain>
    </source>
</reference>
<dbReference type="InterPro" id="IPR010852">
    <property type="entry name" value="ABATE"/>
</dbReference>
<dbReference type="InterPro" id="IPR023286">
    <property type="entry name" value="ABATE_dom_sf"/>
</dbReference>
<accession>A0A1E3R315</accession>